<protein>
    <submittedName>
        <fullName evidence="1">Uncharacterized protein</fullName>
    </submittedName>
</protein>
<reference evidence="1 2" key="1">
    <citation type="submission" date="2012-05" db="EMBL/GenBank/DDBJ databases">
        <title>The Genome Sequence of Sutterella wadsworthensis 2_1_59BFAA.</title>
        <authorList>
            <consortium name="The Broad Institute Genome Sequencing Platform"/>
            <person name="Earl A."/>
            <person name="Ward D."/>
            <person name="Feldgarden M."/>
            <person name="Gevers D."/>
            <person name="Daigneault M."/>
            <person name="Strauss J."/>
            <person name="Allen-Vercoe E."/>
            <person name="Walker B."/>
            <person name="Young S.K."/>
            <person name="Zeng Q."/>
            <person name="Gargeya S."/>
            <person name="Fitzgerald M."/>
            <person name="Haas B."/>
            <person name="Abouelleil A."/>
            <person name="Alvarado L."/>
            <person name="Arachchi H.M."/>
            <person name="Berlin A.M."/>
            <person name="Chapman S.B."/>
            <person name="Goldberg J."/>
            <person name="Griggs A."/>
            <person name="Gujja S."/>
            <person name="Hansen M."/>
            <person name="Howarth C."/>
            <person name="Imamovic A."/>
            <person name="Larimer J."/>
            <person name="McCowen C."/>
            <person name="Montmayeur A."/>
            <person name="Murphy C."/>
            <person name="Neiman D."/>
            <person name="Pearson M."/>
            <person name="Priest M."/>
            <person name="Roberts A."/>
            <person name="Saif S."/>
            <person name="Shea T."/>
            <person name="Sisk P."/>
            <person name="Sykes S."/>
            <person name="Wortman J."/>
            <person name="Nusbaum C."/>
            <person name="Birren B."/>
        </authorList>
    </citation>
    <scope>NUCLEOTIDE SEQUENCE [LARGE SCALE GENOMIC DNA]</scope>
    <source>
        <strain evidence="1 2">2_1_59BFAA</strain>
    </source>
</reference>
<proteinExistence type="predicted"/>
<dbReference type="EMBL" id="ADMG01000057">
    <property type="protein sequence ID" value="EKB30099.1"/>
    <property type="molecule type" value="Genomic_DNA"/>
</dbReference>
<keyword evidence="2" id="KW-1185">Reference proteome</keyword>
<accession>K1KED5</accession>
<gene>
    <name evidence="1" type="ORF">HMPREF9465_02275</name>
</gene>
<dbReference type="Proteomes" id="UP000005835">
    <property type="component" value="Unassembled WGS sequence"/>
</dbReference>
<dbReference type="HOGENOM" id="CLU_2604745_0_0_4"/>
<evidence type="ECO:0000313" key="1">
    <source>
        <dbReference type="EMBL" id="EKB30099.1"/>
    </source>
</evidence>
<sequence length="79" mass="8534">MNSTQVFEKRKRECQDFCVWGGYSRGSPTRLPFVFEMQYARPDAIAGAKVEGPARSAGGSSLAPAIARREAAGALAREV</sequence>
<comment type="caution">
    <text evidence="1">The sequence shown here is derived from an EMBL/GenBank/DDBJ whole genome shotgun (WGS) entry which is preliminary data.</text>
</comment>
<name>K1KED5_9BURK</name>
<dbReference type="AlphaFoldDB" id="K1KED5"/>
<organism evidence="1 2">
    <name type="scientific">Sutterella wadsworthensis 2_1_59BFAA</name>
    <dbReference type="NCBI Taxonomy" id="742823"/>
    <lineage>
        <taxon>Bacteria</taxon>
        <taxon>Pseudomonadati</taxon>
        <taxon>Pseudomonadota</taxon>
        <taxon>Betaproteobacteria</taxon>
        <taxon>Burkholderiales</taxon>
        <taxon>Sutterellaceae</taxon>
        <taxon>Sutterella</taxon>
    </lineage>
</organism>
<evidence type="ECO:0000313" key="2">
    <source>
        <dbReference type="Proteomes" id="UP000005835"/>
    </source>
</evidence>